<name>A0AAN7B9T8_9PEZI</name>
<proteinExistence type="predicted"/>
<dbReference type="AlphaFoldDB" id="A0AAN7B9T8"/>
<dbReference type="SUPFAM" id="SSF52266">
    <property type="entry name" value="SGNH hydrolase"/>
    <property type="match status" value="1"/>
</dbReference>
<evidence type="ECO:0000313" key="2">
    <source>
        <dbReference type="EMBL" id="KAK4216098.1"/>
    </source>
</evidence>
<dbReference type="Pfam" id="PF13472">
    <property type="entry name" value="Lipase_GDSL_2"/>
    <property type="match status" value="1"/>
</dbReference>
<organism evidence="2 3">
    <name type="scientific">Rhypophila decipiens</name>
    <dbReference type="NCBI Taxonomy" id="261697"/>
    <lineage>
        <taxon>Eukaryota</taxon>
        <taxon>Fungi</taxon>
        <taxon>Dikarya</taxon>
        <taxon>Ascomycota</taxon>
        <taxon>Pezizomycotina</taxon>
        <taxon>Sordariomycetes</taxon>
        <taxon>Sordariomycetidae</taxon>
        <taxon>Sordariales</taxon>
        <taxon>Naviculisporaceae</taxon>
        <taxon>Rhypophila</taxon>
    </lineage>
</organism>
<keyword evidence="2" id="KW-0378">Hydrolase</keyword>
<sequence length="272" mass="30002">MAIPYPQVVLFGDSLFQGAAETSGGFSFQGALQTQLMRRFDVVNRGFSGYNTSNALKALPQIFAPWTDGGPQLKYLVILLGANDASLPRSIDNQHVPLPKFKENLRKIITHPNIASHKPKIFLVTPPPLDEIRMKVVDLANGYSDVSRLSKTSAAYSQAVRDLAAEYDNVTLIDLCKAIMDVAIAKTPGYEPTPGRPVLGDPEGGERGYLEQLLPDGLHMNPEAYQIFYGLLRPHFGSEWAGTNDEDKVGYLLPDWRTAPWLEEDIQTKASS</sequence>
<protein>
    <submittedName>
        <fullName evidence="2">SGNH hydrolase-type esterase domain-containing protein</fullName>
    </submittedName>
</protein>
<dbReference type="InterPro" id="IPR045136">
    <property type="entry name" value="Iah1-like"/>
</dbReference>
<comment type="caution">
    <text evidence="2">The sequence shown here is derived from an EMBL/GenBank/DDBJ whole genome shotgun (WGS) entry which is preliminary data.</text>
</comment>
<evidence type="ECO:0000313" key="3">
    <source>
        <dbReference type="Proteomes" id="UP001301769"/>
    </source>
</evidence>
<reference evidence="2" key="1">
    <citation type="journal article" date="2023" name="Mol. Phylogenet. Evol.">
        <title>Genome-scale phylogeny and comparative genomics of the fungal order Sordariales.</title>
        <authorList>
            <person name="Hensen N."/>
            <person name="Bonometti L."/>
            <person name="Westerberg I."/>
            <person name="Brannstrom I.O."/>
            <person name="Guillou S."/>
            <person name="Cros-Aarteil S."/>
            <person name="Calhoun S."/>
            <person name="Haridas S."/>
            <person name="Kuo A."/>
            <person name="Mondo S."/>
            <person name="Pangilinan J."/>
            <person name="Riley R."/>
            <person name="LaButti K."/>
            <person name="Andreopoulos B."/>
            <person name="Lipzen A."/>
            <person name="Chen C."/>
            <person name="Yan M."/>
            <person name="Daum C."/>
            <person name="Ng V."/>
            <person name="Clum A."/>
            <person name="Steindorff A."/>
            <person name="Ohm R.A."/>
            <person name="Martin F."/>
            <person name="Silar P."/>
            <person name="Natvig D.O."/>
            <person name="Lalanne C."/>
            <person name="Gautier V."/>
            <person name="Ament-Velasquez S.L."/>
            <person name="Kruys A."/>
            <person name="Hutchinson M.I."/>
            <person name="Powell A.J."/>
            <person name="Barry K."/>
            <person name="Miller A.N."/>
            <person name="Grigoriev I.V."/>
            <person name="Debuchy R."/>
            <person name="Gladieux P."/>
            <person name="Hiltunen Thoren M."/>
            <person name="Johannesson H."/>
        </authorList>
    </citation>
    <scope>NUCLEOTIDE SEQUENCE</scope>
    <source>
        <strain evidence="2">PSN293</strain>
    </source>
</reference>
<reference evidence="2" key="2">
    <citation type="submission" date="2023-05" db="EMBL/GenBank/DDBJ databases">
        <authorList>
            <consortium name="Lawrence Berkeley National Laboratory"/>
            <person name="Steindorff A."/>
            <person name="Hensen N."/>
            <person name="Bonometti L."/>
            <person name="Westerberg I."/>
            <person name="Brannstrom I.O."/>
            <person name="Guillou S."/>
            <person name="Cros-Aarteil S."/>
            <person name="Calhoun S."/>
            <person name="Haridas S."/>
            <person name="Kuo A."/>
            <person name="Mondo S."/>
            <person name="Pangilinan J."/>
            <person name="Riley R."/>
            <person name="Labutti K."/>
            <person name="Andreopoulos B."/>
            <person name="Lipzen A."/>
            <person name="Chen C."/>
            <person name="Yanf M."/>
            <person name="Daum C."/>
            <person name="Ng V."/>
            <person name="Clum A."/>
            <person name="Ohm R."/>
            <person name="Martin F."/>
            <person name="Silar P."/>
            <person name="Natvig D."/>
            <person name="Lalanne C."/>
            <person name="Gautier V."/>
            <person name="Ament-Velasquez S.L."/>
            <person name="Kruys A."/>
            <person name="Hutchinson M.I."/>
            <person name="Powell A.J."/>
            <person name="Barry K."/>
            <person name="Miller A.N."/>
            <person name="Grigoriev I.V."/>
            <person name="Debuchy R."/>
            <person name="Gladieux P."/>
            <person name="Thoren M.H."/>
            <person name="Johannesson H."/>
        </authorList>
    </citation>
    <scope>NUCLEOTIDE SEQUENCE</scope>
    <source>
        <strain evidence="2">PSN293</strain>
    </source>
</reference>
<dbReference type="EMBL" id="MU858072">
    <property type="protein sequence ID" value="KAK4216098.1"/>
    <property type="molecule type" value="Genomic_DNA"/>
</dbReference>
<dbReference type="InterPro" id="IPR036514">
    <property type="entry name" value="SGNH_hydro_sf"/>
</dbReference>
<dbReference type="PANTHER" id="PTHR14209:SF19">
    <property type="entry name" value="ISOAMYL ACETATE-HYDROLYZING ESTERASE 1 HOMOLOG"/>
    <property type="match status" value="1"/>
</dbReference>
<dbReference type="InterPro" id="IPR013830">
    <property type="entry name" value="SGNH_hydro"/>
</dbReference>
<dbReference type="Gene3D" id="3.40.50.1110">
    <property type="entry name" value="SGNH hydrolase"/>
    <property type="match status" value="1"/>
</dbReference>
<dbReference type="CDD" id="cd01838">
    <property type="entry name" value="Isoamyl_acetate_hydrolase_like"/>
    <property type="match status" value="1"/>
</dbReference>
<dbReference type="Proteomes" id="UP001301769">
    <property type="component" value="Unassembled WGS sequence"/>
</dbReference>
<dbReference type="GO" id="GO:0016787">
    <property type="term" value="F:hydrolase activity"/>
    <property type="evidence" value="ECO:0007669"/>
    <property type="project" value="UniProtKB-KW"/>
</dbReference>
<accession>A0AAN7B9T8</accession>
<keyword evidence="3" id="KW-1185">Reference proteome</keyword>
<feature type="domain" description="SGNH hydrolase-type esterase" evidence="1">
    <location>
        <begin position="10"/>
        <end position="227"/>
    </location>
</feature>
<evidence type="ECO:0000259" key="1">
    <source>
        <dbReference type="Pfam" id="PF13472"/>
    </source>
</evidence>
<gene>
    <name evidence="2" type="ORF">QBC37DRAFT_417747</name>
</gene>
<dbReference type="PANTHER" id="PTHR14209">
    <property type="entry name" value="ISOAMYL ACETATE-HYDROLYZING ESTERASE 1"/>
    <property type="match status" value="1"/>
</dbReference>